<gene>
    <name evidence="1" type="ORF">QAD02_012380</name>
</gene>
<evidence type="ECO:0000313" key="1">
    <source>
        <dbReference type="EMBL" id="KAJ8676593.1"/>
    </source>
</evidence>
<name>A0ACC2P0E4_9HYME</name>
<dbReference type="EMBL" id="CM056742">
    <property type="protein sequence ID" value="KAJ8676593.1"/>
    <property type="molecule type" value="Genomic_DNA"/>
</dbReference>
<dbReference type="Proteomes" id="UP001239111">
    <property type="component" value="Chromosome 2"/>
</dbReference>
<protein>
    <submittedName>
        <fullName evidence="1">Uncharacterized protein</fullName>
    </submittedName>
</protein>
<comment type="caution">
    <text evidence="1">The sequence shown here is derived from an EMBL/GenBank/DDBJ whole genome shotgun (WGS) entry which is preliminary data.</text>
</comment>
<evidence type="ECO:0000313" key="2">
    <source>
        <dbReference type="Proteomes" id="UP001239111"/>
    </source>
</evidence>
<accession>A0ACC2P0E4</accession>
<keyword evidence="2" id="KW-1185">Reference proteome</keyword>
<reference evidence="1" key="1">
    <citation type="submission" date="2023-04" db="EMBL/GenBank/DDBJ databases">
        <title>A chromosome-level genome assembly of the parasitoid wasp Eretmocerus hayati.</title>
        <authorList>
            <person name="Zhong Y."/>
            <person name="Liu S."/>
            <person name="Liu Y."/>
        </authorList>
    </citation>
    <scope>NUCLEOTIDE SEQUENCE</scope>
    <source>
        <strain evidence="1">ZJU_SS_LIU_2023</strain>
    </source>
</reference>
<organism evidence="1 2">
    <name type="scientific">Eretmocerus hayati</name>
    <dbReference type="NCBI Taxonomy" id="131215"/>
    <lineage>
        <taxon>Eukaryota</taxon>
        <taxon>Metazoa</taxon>
        <taxon>Ecdysozoa</taxon>
        <taxon>Arthropoda</taxon>
        <taxon>Hexapoda</taxon>
        <taxon>Insecta</taxon>
        <taxon>Pterygota</taxon>
        <taxon>Neoptera</taxon>
        <taxon>Endopterygota</taxon>
        <taxon>Hymenoptera</taxon>
        <taxon>Apocrita</taxon>
        <taxon>Proctotrupomorpha</taxon>
        <taxon>Chalcidoidea</taxon>
        <taxon>Aphelinidae</taxon>
        <taxon>Aphelininae</taxon>
        <taxon>Eretmocerus</taxon>
    </lineage>
</organism>
<sequence length="239" mass="27027">MDLDIKITLPPSDSGHRSSSSSTLDRIECNIRMGYKILVLMRGLPGSGKSTIAKNIVQRTVQGELSNHILGTDDYWPIINHGIYKHDRSKVLQARTYNENRVLNAARQGWSPIIVDNTNINARKMEKYAIMVVEHGYIIGSLEPNTTWSRNISQLFLKNRHNTSKEVIQIMMDRYEPEISGKKLLQVLNSEYQPDQKPPQFRNRPPLPSKFDDKSSEMSTSKDTIESLDGGITSSSQGP</sequence>
<proteinExistence type="predicted"/>